<evidence type="ECO:0000313" key="3">
    <source>
        <dbReference type="Proteomes" id="UP000323930"/>
    </source>
</evidence>
<keyword evidence="1" id="KW-0472">Membrane</keyword>
<feature type="transmembrane region" description="Helical" evidence="1">
    <location>
        <begin position="108"/>
        <end position="126"/>
    </location>
</feature>
<organism evidence="2 3">
    <name type="scientific">Seonamhaeicola marinus</name>
    <dbReference type="NCBI Taxonomy" id="1912246"/>
    <lineage>
        <taxon>Bacteria</taxon>
        <taxon>Pseudomonadati</taxon>
        <taxon>Bacteroidota</taxon>
        <taxon>Flavobacteriia</taxon>
        <taxon>Flavobacteriales</taxon>
        <taxon>Flavobacteriaceae</taxon>
    </lineage>
</organism>
<sequence>MKHFLLEYTTTVIRLVEIIAAITGVFCYKKYKETAGKYFIFFLVYIAILEIIGSYVVYVRPDRFLYFLQGTLIEKNYWLYTICWKIIAILFFSFYFYKVLKSYKLKSIVRYTASSYLIFSVVYVIFNWKAFFHMFFPVLSILGALIVFMCSTFYFVELMQSERILFFYKYLSFYIAAVIFIWWLIITPLTFYDLFYDKFDLTKPFRHPEFFGDINYVFLRRKIYLFSNIFMYLTYTFALLWCRPQND</sequence>
<dbReference type="EMBL" id="VSDQ01000718">
    <property type="protein sequence ID" value="TYA71780.1"/>
    <property type="molecule type" value="Genomic_DNA"/>
</dbReference>
<accession>A0A5D0HLC3</accession>
<feature type="transmembrane region" description="Helical" evidence="1">
    <location>
        <begin position="132"/>
        <end position="155"/>
    </location>
</feature>
<protein>
    <submittedName>
        <fullName evidence="2">Uncharacterized protein</fullName>
    </submittedName>
</protein>
<feature type="transmembrane region" description="Helical" evidence="1">
    <location>
        <begin position="223"/>
        <end position="242"/>
    </location>
</feature>
<keyword evidence="1" id="KW-0812">Transmembrane</keyword>
<gene>
    <name evidence="2" type="ORF">FUA24_19710</name>
</gene>
<evidence type="ECO:0000256" key="1">
    <source>
        <dbReference type="SAM" id="Phobius"/>
    </source>
</evidence>
<feature type="transmembrane region" description="Helical" evidence="1">
    <location>
        <begin position="38"/>
        <end position="57"/>
    </location>
</feature>
<reference evidence="2 3" key="1">
    <citation type="submission" date="2019-08" db="EMBL/GenBank/DDBJ databases">
        <title>Seonamhaeicola sediminis sp. nov., isolated from marine sediment.</title>
        <authorList>
            <person name="Cao W.R."/>
        </authorList>
    </citation>
    <scope>NUCLEOTIDE SEQUENCE [LARGE SCALE GENOMIC DNA]</scope>
    <source>
        <strain evidence="2 3">B011</strain>
    </source>
</reference>
<proteinExistence type="predicted"/>
<dbReference type="AlphaFoldDB" id="A0A5D0HLC3"/>
<dbReference type="RefSeq" id="WP_148544767.1">
    <property type="nucleotide sequence ID" value="NZ_VSDQ01000718.1"/>
</dbReference>
<keyword evidence="1" id="KW-1133">Transmembrane helix</keyword>
<evidence type="ECO:0000313" key="2">
    <source>
        <dbReference type="EMBL" id="TYA71780.1"/>
    </source>
</evidence>
<name>A0A5D0HLC3_9FLAO</name>
<dbReference type="Proteomes" id="UP000323930">
    <property type="component" value="Unassembled WGS sequence"/>
</dbReference>
<comment type="caution">
    <text evidence="2">The sequence shown here is derived from an EMBL/GenBank/DDBJ whole genome shotgun (WGS) entry which is preliminary data.</text>
</comment>
<feature type="transmembrane region" description="Helical" evidence="1">
    <location>
        <begin position="167"/>
        <end position="186"/>
    </location>
</feature>
<feature type="transmembrane region" description="Helical" evidence="1">
    <location>
        <begin position="77"/>
        <end position="96"/>
    </location>
</feature>
<feature type="transmembrane region" description="Helical" evidence="1">
    <location>
        <begin position="12"/>
        <end position="31"/>
    </location>
</feature>
<keyword evidence="3" id="KW-1185">Reference proteome</keyword>
<dbReference type="OrthoDB" id="1453530at2"/>